<dbReference type="PANTHER" id="PTHR33280">
    <property type="entry name" value="50S RIBOSOMAL PROTEIN L31, CHLOROPLASTIC"/>
    <property type="match status" value="1"/>
</dbReference>
<dbReference type="GO" id="GO:0003735">
    <property type="term" value="F:structural constituent of ribosome"/>
    <property type="evidence" value="ECO:0007669"/>
    <property type="project" value="InterPro"/>
</dbReference>
<comment type="similarity">
    <text evidence="1 8">Belongs to the bacterial ribosomal protein bL31 family. Type A subfamily.</text>
</comment>
<dbReference type="Pfam" id="PF01197">
    <property type="entry name" value="Ribosomal_L31"/>
    <property type="match status" value="1"/>
</dbReference>
<dbReference type="SUPFAM" id="SSF143800">
    <property type="entry name" value="L28p-like"/>
    <property type="match status" value="1"/>
</dbReference>
<comment type="function">
    <text evidence="8">Binds the 23S rRNA.</text>
</comment>
<evidence type="ECO:0000256" key="4">
    <source>
        <dbReference type="ARBA" id="ARBA00022884"/>
    </source>
</evidence>
<organism evidence="9">
    <name type="scientific">Candidatus Aschnera chinzeii</name>
    <dbReference type="NCBI Taxonomy" id="1485666"/>
    <lineage>
        <taxon>Bacteria</taxon>
        <taxon>Pseudomonadati</taxon>
        <taxon>Pseudomonadota</taxon>
        <taxon>Gammaproteobacteria</taxon>
        <taxon>Enterobacterales</taxon>
        <taxon>Enterobacteriaceae</taxon>
        <taxon>Candidatus Aschnera</taxon>
    </lineage>
</organism>
<keyword evidence="8" id="KW-0479">Metal-binding</keyword>
<name>A0AAT9G4V1_9ENTR</name>
<keyword evidence="6 8" id="KW-0687">Ribonucleoprotein</keyword>
<evidence type="ECO:0000256" key="2">
    <source>
        <dbReference type="ARBA" id="ARBA00011838"/>
    </source>
</evidence>
<dbReference type="HAMAP" id="MF_00501">
    <property type="entry name" value="Ribosomal_bL31_1"/>
    <property type="match status" value="1"/>
</dbReference>
<dbReference type="InterPro" id="IPR034704">
    <property type="entry name" value="Ribosomal_bL28/bL31-like_sf"/>
</dbReference>
<dbReference type="NCBIfam" id="TIGR00105">
    <property type="entry name" value="L31"/>
    <property type="match status" value="1"/>
</dbReference>
<feature type="binding site" evidence="8">
    <location>
        <position position="40"/>
    </location>
    <ligand>
        <name>Zn(2+)</name>
        <dbReference type="ChEBI" id="CHEBI:29105"/>
    </ligand>
</feature>
<dbReference type="InterPro" id="IPR027491">
    <property type="entry name" value="Ribosomal_bL31_A"/>
</dbReference>
<evidence type="ECO:0000256" key="3">
    <source>
        <dbReference type="ARBA" id="ARBA00022730"/>
    </source>
</evidence>
<keyword evidence="3 8" id="KW-0699">rRNA-binding</keyword>
<keyword evidence="5 8" id="KW-0689">Ribosomal protein</keyword>
<reference evidence="9" key="1">
    <citation type="journal article" date="2023" name="Front. Microbiol.">
        <title>Genome analysis of Candidatus Aschnera chinzeii, the bacterial endosymbiont of the blood-sucking bat fly Penicillidia jenynsii (Insecta: Diptera: Nycteribiidae).</title>
        <authorList>
            <person name="Koga R."/>
            <person name="Moriyama M."/>
            <person name="Nozaki T."/>
            <person name="Fukatsu T."/>
        </authorList>
    </citation>
    <scope>NUCLEOTIDE SEQUENCE</scope>
    <source>
        <strain evidence="9">Kw-01</strain>
    </source>
</reference>
<dbReference type="PRINTS" id="PR01249">
    <property type="entry name" value="RIBOSOMALL31"/>
</dbReference>
<dbReference type="GO" id="GO:0019843">
    <property type="term" value="F:rRNA binding"/>
    <property type="evidence" value="ECO:0007669"/>
    <property type="project" value="UniProtKB-KW"/>
</dbReference>
<accession>A0AAT9G4V1</accession>
<sequence length="79" mass="9075">MKDNIHPNYQKIIAVCSCGNTMTIKSTITNNINLDVCSKCHPFYTGKQRDIISKGRVSRFKRQYNLNITANNNKKNKNI</sequence>
<protein>
    <recommendedName>
        <fullName evidence="7 8">Large ribosomal subunit protein bL31</fullName>
    </recommendedName>
</protein>
<dbReference type="GO" id="GO:0006412">
    <property type="term" value="P:translation"/>
    <property type="evidence" value="ECO:0007669"/>
    <property type="project" value="UniProtKB-UniRule"/>
</dbReference>
<feature type="binding site" evidence="8">
    <location>
        <position position="16"/>
    </location>
    <ligand>
        <name>Zn(2+)</name>
        <dbReference type="ChEBI" id="CHEBI:29105"/>
    </ligand>
</feature>
<gene>
    <name evidence="8 9" type="primary">rpmE</name>
    <name evidence="9" type="ORF">ACHINZ_3870</name>
</gene>
<dbReference type="InterPro" id="IPR002150">
    <property type="entry name" value="Ribosomal_bL31"/>
</dbReference>
<dbReference type="NCBIfam" id="NF000612">
    <property type="entry name" value="PRK00019.1"/>
    <property type="match status" value="1"/>
</dbReference>
<evidence type="ECO:0000256" key="6">
    <source>
        <dbReference type="ARBA" id="ARBA00023274"/>
    </source>
</evidence>
<evidence type="ECO:0000256" key="5">
    <source>
        <dbReference type="ARBA" id="ARBA00022980"/>
    </source>
</evidence>
<keyword evidence="4 8" id="KW-0694">RNA-binding</keyword>
<evidence type="ECO:0000256" key="8">
    <source>
        <dbReference type="HAMAP-Rule" id="MF_00501"/>
    </source>
</evidence>
<keyword evidence="8" id="KW-0862">Zinc</keyword>
<comment type="subunit">
    <text evidence="2 8">Part of the 50S ribosomal subunit.</text>
</comment>
<feature type="binding site" evidence="8">
    <location>
        <position position="18"/>
    </location>
    <ligand>
        <name>Zn(2+)</name>
        <dbReference type="ChEBI" id="CHEBI:29105"/>
    </ligand>
</feature>
<dbReference type="GO" id="GO:0005840">
    <property type="term" value="C:ribosome"/>
    <property type="evidence" value="ECO:0007669"/>
    <property type="project" value="UniProtKB-KW"/>
</dbReference>
<dbReference type="AlphaFoldDB" id="A0AAT9G4V1"/>
<feature type="binding site" evidence="8">
    <location>
        <position position="37"/>
    </location>
    <ligand>
        <name>Zn(2+)</name>
        <dbReference type="ChEBI" id="CHEBI:29105"/>
    </ligand>
</feature>
<dbReference type="Gene3D" id="4.10.830.30">
    <property type="entry name" value="Ribosomal protein L31"/>
    <property type="match status" value="1"/>
</dbReference>
<evidence type="ECO:0000313" key="9">
    <source>
        <dbReference type="EMBL" id="BET44715.1"/>
    </source>
</evidence>
<comment type="cofactor">
    <cofactor evidence="8">
        <name>Zn(2+)</name>
        <dbReference type="ChEBI" id="CHEBI:29105"/>
    </cofactor>
    <text evidence="8">Binds 1 zinc ion per subunit.</text>
</comment>
<dbReference type="GO" id="GO:0046872">
    <property type="term" value="F:metal ion binding"/>
    <property type="evidence" value="ECO:0007669"/>
    <property type="project" value="UniProtKB-KW"/>
</dbReference>
<dbReference type="PANTHER" id="PTHR33280:SF6">
    <property type="entry name" value="LARGE RIBOSOMAL SUBUNIT PROTEIN BL31A"/>
    <property type="match status" value="1"/>
</dbReference>
<proteinExistence type="inferred from homology"/>
<dbReference type="EMBL" id="AP028961">
    <property type="protein sequence ID" value="BET44715.1"/>
    <property type="molecule type" value="Genomic_DNA"/>
</dbReference>
<dbReference type="InterPro" id="IPR042105">
    <property type="entry name" value="Ribosomal_bL31_sf"/>
</dbReference>
<evidence type="ECO:0000256" key="7">
    <source>
        <dbReference type="ARBA" id="ARBA00035687"/>
    </source>
</evidence>
<evidence type="ECO:0000256" key="1">
    <source>
        <dbReference type="ARBA" id="ARBA00009296"/>
    </source>
</evidence>
<dbReference type="PROSITE" id="PS01143">
    <property type="entry name" value="RIBOSOMAL_L31"/>
    <property type="match status" value="1"/>
</dbReference>
<dbReference type="GO" id="GO:1990904">
    <property type="term" value="C:ribonucleoprotein complex"/>
    <property type="evidence" value="ECO:0007669"/>
    <property type="project" value="UniProtKB-KW"/>
</dbReference>
<reference evidence="9" key="2">
    <citation type="submission" date="2023-10" db="EMBL/GenBank/DDBJ databases">
        <authorList>
            <person name="Koga R."/>
            <person name="Fukatsu T."/>
        </authorList>
    </citation>
    <scope>NUCLEOTIDE SEQUENCE</scope>
    <source>
        <strain evidence="9">Kw-01</strain>
    </source>
</reference>